<name>A0ACC1HES9_9FUNG</name>
<evidence type="ECO:0000313" key="2">
    <source>
        <dbReference type="Proteomes" id="UP001145114"/>
    </source>
</evidence>
<accession>A0ACC1HES9</accession>
<reference evidence="1" key="1">
    <citation type="submission" date="2022-06" db="EMBL/GenBank/DDBJ databases">
        <title>Phylogenomic reconstructions and comparative analyses of Kickxellomycotina fungi.</title>
        <authorList>
            <person name="Reynolds N.K."/>
            <person name="Stajich J.E."/>
            <person name="Barry K."/>
            <person name="Grigoriev I.V."/>
            <person name="Crous P."/>
            <person name="Smith M.E."/>
        </authorList>
    </citation>
    <scope>NUCLEOTIDE SEQUENCE</scope>
    <source>
        <strain evidence="1">RSA 2271</strain>
    </source>
</reference>
<organism evidence="1 2">
    <name type="scientific">Spiromyces aspiralis</name>
    <dbReference type="NCBI Taxonomy" id="68401"/>
    <lineage>
        <taxon>Eukaryota</taxon>
        <taxon>Fungi</taxon>
        <taxon>Fungi incertae sedis</taxon>
        <taxon>Zoopagomycota</taxon>
        <taxon>Kickxellomycotina</taxon>
        <taxon>Kickxellomycetes</taxon>
        <taxon>Kickxellales</taxon>
        <taxon>Kickxellaceae</taxon>
        <taxon>Spiromyces</taxon>
    </lineage>
</organism>
<dbReference type="Proteomes" id="UP001145114">
    <property type="component" value="Unassembled WGS sequence"/>
</dbReference>
<evidence type="ECO:0000313" key="1">
    <source>
        <dbReference type="EMBL" id="KAJ1673841.1"/>
    </source>
</evidence>
<protein>
    <submittedName>
        <fullName evidence="1">Transcriptional adapter ada2</fullName>
    </submittedName>
</protein>
<comment type="caution">
    <text evidence="1">The sequence shown here is derived from an EMBL/GenBank/DDBJ whole genome shotgun (WGS) entry which is preliminary data.</text>
</comment>
<gene>
    <name evidence="1" type="primary">ADA2_1</name>
    <name evidence="1" type="ORF">EV182_004459</name>
</gene>
<proteinExistence type="predicted"/>
<dbReference type="EMBL" id="JAMZIH010006512">
    <property type="protein sequence ID" value="KAJ1673841.1"/>
    <property type="molecule type" value="Genomic_DNA"/>
</dbReference>
<keyword evidence="2" id="KW-1185">Reference proteome</keyword>
<sequence length="352" mass="40027">MLVPQDMNKEFNLVEAIPSSQKRPKVATPSRQKPLSSQPTNHEIAGYMPGRLEFETEYENDAEQNIKDMAFNEDDSPEDIELKHMMLGIYNNKLDRRIDRKLFIIERGLLEYRKITNAERKRSREERELLNNLKVFAWHQTASDFNVFAEGHLNELRLRHRIAQLQDWRRHGITTIKGGEQYEAERANMLLRARTGTIKESANILDRLHKIAMRQRTPEPAAEHHALVSKGQVRKPGKHHPPNPLDISDADGVHLLTPGERQLCSTLRILPRPYLVIKETILGEYARRGSLRRRQARELVKIDVNKTGRIYDFFVEAGWIKTTGRAAVAAAAVAAAAAAAANTSGSPSVISQ</sequence>